<evidence type="ECO:0000256" key="1">
    <source>
        <dbReference type="SAM" id="MobiDB-lite"/>
    </source>
</evidence>
<dbReference type="Proteomes" id="UP000824540">
    <property type="component" value="Unassembled WGS sequence"/>
</dbReference>
<accession>A0A8T2PMZ1</accession>
<proteinExistence type="predicted"/>
<feature type="compositionally biased region" description="Basic and acidic residues" evidence="1">
    <location>
        <begin position="78"/>
        <end position="97"/>
    </location>
</feature>
<dbReference type="AlphaFoldDB" id="A0A8T2PMZ1"/>
<evidence type="ECO:0000313" key="3">
    <source>
        <dbReference type="Proteomes" id="UP000824540"/>
    </source>
</evidence>
<dbReference type="EMBL" id="JAFBMS010000006">
    <property type="protein sequence ID" value="KAG9351397.1"/>
    <property type="molecule type" value="Genomic_DNA"/>
</dbReference>
<dbReference type="InterPro" id="IPR013083">
    <property type="entry name" value="Znf_RING/FYVE/PHD"/>
</dbReference>
<sequence length="151" mass="16760">MTFIGNIDLSSLNIEEAALIQQVVERNKAVLKREEDRQRKLNDAKARQEIQKTKQTNESGSSDPDPAQPSTSGVIKNSIDRPSKEDSKVKDGKDNGDTKPVPTRSSLRTRFTSFFSPKKKNTKKDFAQVDSDNTDGNKSTSSDSKAENNTK</sequence>
<feature type="compositionally biased region" description="Polar residues" evidence="1">
    <location>
        <begin position="53"/>
        <end position="75"/>
    </location>
</feature>
<protein>
    <submittedName>
        <fullName evidence="2">Uncharacterized protein</fullName>
    </submittedName>
</protein>
<evidence type="ECO:0000313" key="2">
    <source>
        <dbReference type="EMBL" id="KAG9351397.1"/>
    </source>
</evidence>
<name>A0A8T2PMZ1_9TELE</name>
<feature type="compositionally biased region" description="Basic and acidic residues" evidence="1">
    <location>
        <begin position="31"/>
        <end position="52"/>
    </location>
</feature>
<feature type="compositionally biased region" description="Low complexity" evidence="1">
    <location>
        <begin position="103"/>
        <end position="116"/>
    </location>
</feature>
<dbReference type="Gene3D" id="3.30.40.10">
    <property type="entry name" value="Zinc/RING finger domain, C3HC4 (zinc finger)"/>
    <property type="match status" value="1"/>
</dbReference>
<reference evidence="2" key="1">
    <citation type="thesis" date="2021" institute="BYU ScholarsArchive" country="Provo, UT, USA">
        <title>Applications of and Algorithms for Genome Assembly and Genomic Analyses with an Emphasis on Marine Teleosts.</title>
        <authorList>
            <person name="Pickett B.D."/>
        </authorList>
    </citation>
    <scope>NUCLEOTIDE SEQUENCE</scope>
    <source>
        <strain evidence="2">HI-2016</strain>
    </source>
</reference>
<comment type="caution">
    <text evidence="2">The sequence shown here is derived from an EMBL/GenBank/DDBJ whole genome shotgun (WGS) entry which is preliminary data.</text>
</comment>
<feature type="non-terminal residue" evidence="2">
    <location>
        <position position="1"/>
    </location>
</feature>
<gene>
    <name evidence="2" type="ORF">JZ751_022647</name>
</gene>
<organism evidence="2 3">
    <name type="scientific">Albula glossodonta</name>
    <name type="common">roundjaw bonefish</name>
    <dbReference type="NCBI Taxonomy" id="121402"/>
    <lineage>
        <taxon>Eukaryota</taxon>
        <taxon>Metazoa</taxon>
        <taxon>Chordata</taxon>
        <taxon>Craniata</taxon>
        <taxon>Vertebrata</taxon>
        <taxon>Euteleostomi</taxon>
        <taxon>Actinopterygii</taxon>
        <taxon>Neopterygii</taxon>
        <taxon>Teleostei</taxon>
        <taxon>Albuliformes</taxon>
        <taxon>Albulidae</taxon>
        <taxon>Albula</taxon>
    </lineage>
</organism>
<feature type="compositionally biased region" description="Polar residues" evidence="1">
    <location>
        <begin position="130"/>
        <end position="143"/>
    </location>
</feature>
<keyword evidence="3" id="KW-1185">Reference proteome</keyword>
<feature type="region of interest" description="Disordered" evidence="1">
    <location>
        <begin position="31"/>
        <end position="151"/>
    </location>
</feature>